<evidence type="ECO:0000256" key="2">
    <source>
        <dbReference type="ARBA" id="ARBA00022475"/>
    </source>
</evidence>
<evidence type="ECO:0000256" key="1">
    <source>
        <dbReference type="ARBA" id="ARBA00004651"/>
    </source>
</evidence>
<dbReference type="Proteomes" id="UP000234503">
    <property type="component" value="Unassembled WGS sequence"/>
</dbReference>
<feature type="transmembrane region" description="Helical" evidence="6">
    <location>
        <begin position="40"/>
        <end position="59"/>
    </location>
</feature>
<proteinExistence type="predicted"/>
<dbReference type="EMBL" id="PJZH01000006">
    <property type="protein sequence ID" value="PLR36389.1"/>
    <property type="molecule type" value="Genomic_DNA"/>
</dbReference>
<feature type="domain" description="Major facilitator superfamily (MFS) profile" evidence="7">
    <location>
        <begin position="4"/>
        <end position="378"/>
    </location>
</feature>
<dbReference type="InterPro" id="IPR020846">
    <property type="entry name" value="MFS_dom"/>
</dbReference>
<sequence>MKKVVTALAMGAFGLGMAEFGMMGVLTELAQDVQITLPDAGHMISFYALGVVIGAPVMALVSTRFSLKTQLLFLVALCVLGNAIFTLSSYLMLVVGRLVSGFPHGAFFGVGAILLTKVARPGKVTAAVAGMVSGMTLANLIGIPLGTWLSHEFSWRAPFLLISVFNLAVMASVFFWIPDLSDNAATTLREQFLFLKAPEPWLIFLATMCGNAGVFAWFSYIKPVMMTISGFPEAAMPGIMMLAGLGMVLGNLFSARLSVRLSPLRIAVLMDFVIVAALLLTFFFAYQQAASLALAFICCAGLFALSAPLQILLLQNAKGGEMLGAAGGQIAFNLGSALGAFCGGMMITLNLAYNYVALPAALLSFAAMLSLVVYGRLTSPNRTNINSRPEERH</sequence>
<dbReference type="AlphaFoldDB" id="A0A2N5E5F1"/>
<dbReference type="InterPro" id="IPR050189">
    <property type="entry name" value="MFS_Efflux_Transporters"/>
</dbReference>
<evidence type="ECO:0000256" key="5">
    <source>
        <dbReference type="ARBA" id="ARBA00023136"/>
    </source>
</evidence>
<feature type="transmembrane region" description="Helical" evidence="6">
    <location>
        <begin position="159"/>
        <end position="180"/>
    </location>
</feature>
<evidence type="ECO:0000313" key="9">
    <source>
        <dbReference type="Proteomes" id="UP000234503"/>
    </source>
</evidence>
<dbReference type="PROSITE" id="PS50850">
    <property type="entry name" value="MFS"/>
    <property type="match status" value="1"/>
</dbReference>
<evidence type="ECO:0000259" key="7">
    <source>
        <dbReference type="PROSITE" id="PS50850"/>
    </source>
</evidence>
<feature type="transmembrane region" description="Helical" evidence="6">
    <location>
        <begin position="71"/>
        <end position="95"/>
    </location>
</feature>
<reference evidence="8 9" key="1">
    <citation type="submission" date="2017-12" db="EMBL/GenBank/DDBJ databases">
        <title>Characterization of six clinical isolates of Enterochimera gen. nov., a novel genus of the Yersiniaciae family and the three species Enterochimera arupensis sp. nov., Enterochimera coloradensis sp. nov, and Enterochimera californica sp. nov.</title>
        <authorList>
            <person name="Rossi A."/>
            <person name="Fisher M."/>
        </authorList>
    </citation>
    <scope>NUCLEOTIDE SEQUENCE [LARGE SCALE GENOMIC DNA]</scope>
    <source>
        <strain evidence="9">2016-Iso4</strain>
    </source>
</reference>
<name>A0A2N5E5F1_9GAMM</name>
<feature type="transmembrane region" description="Helical" evidence="6">
    <location>
        <begin position="266"/>
        <end position="286"/>
    </location>
</feature>
<feature type="transmembrane region" description="Helical" evidence="6">
    <location>
        <begin position="234"/>
        <end position="254"/>
    </location>
</feature>
<feature type="transmembrane region" description="Helical" evidence="6">
    <location>
        <begin position="126"/>
        <end position="147"/>
    </location>
</feature>
<feature type="transmembrane region" description="Helical" evidence="6">
    <location>
        <begin position="201"/>
        <end position="222"/>
    </location>
</feature>
<dbReference type="GO" id="GO:0005886">
    <property type="term" value="C:plasma membrane"/>
    <property type="evidence" value="ECO:0007669"/>
    <property type="project" value="UniProtKB-SubCell"/>
</dbReference>
<evidence type="ECO:0000313" key="8">
    <source>
        <dbReference type="EMBL" id="PLR36389.1"/>
    </source>
</evidence>
<gene>
    <name evidence="8" type="ORF">CYR32_08480</name>
</gene>
<dbReference type="Pfam" id="PF07690">
    <property type="entry name" value="MFS_1"/>
    <property type="match status" value="1"/>
</dbReference>
<evidence type="ECO:0000256" key="3">
    <source>
        <dbReference type="ARBA" id="ARBA00022692"/>
    </source>
</evidence>
<dbReference type="OrthoDB" id="9788453at2"/>
<dbReference type="Gene3D" id="1.20.1250.20">
    <property type="entry name" value="MFS general substrate transporter like domains"/>
    <property type="match status" value="1"/>
</dbReference>
<dbReference type="PANTHER" id="PTHR43124">
    <property type="entry name" value="PURINE EFFLUX PUMP PBUE"/>
    <property type="match status" value="1"/>
</dbReference>
<protein>
    <submittedName>
        <fullName evidence="8">MFS transporter AraJ</fullName>
    </submittedName>
</protein>
<organism evidence="8 9">
    <name type="scientific">Chimaeribacter coloradensis</name>
    <dbReference type="NCBI Taxonomy" id="2060068"/>
    <lineage>
        <taxon>Bacteria</taxon>
        <taxon>Pseudomonadati</taxon>
        <taxon>Pseudomonadota</taxon>
        <taxon>Gammaproteobacteria</taxon>
        <taxon>Enterobacterales</taxon>
        <taxon>Yersiniaceae</taxon>
        <taxon>Chimaeribacter</taxon>
    </lineage>
</organism>
<dbReference type="NCBIfam" id="NF007498">
    <property type="entry name" value="PRK10091.1"/>
    <property type="match status" value="1"/>
</dbReference>
<accession>A0A2N5E5F1</accession>
<comment type="caution">
    <text evidence="8">The sequence shown here is derived from an EMBL/GenBank/DDBJ whole genome shotgun (WGS) entry which is preliminary data.</text>
</comment>
<keyword evidence="2" id="KW-1003">Cell membrane</keyword>
<dbReference type="GO" id="GO:0022857">
    <property type="term" value="F:transmembrane transporter activity"/>
    <property type="evidence" value="ECO:0007669"/>
    <property type="project" value="InterPro"/>
</dbReference>
<keyword evidence="9" id="KW-1185">Reference proteome</keyword>
<feature type="transmembrane region" description="Helical" evidence="6">
    <location>
        <begin position="292"/>
        <end position="314"/>
    </location>
</feature>
<keyword evidence="4 6" id="KW-1133">Transmembrane helix</keyword>
<feature type="transmembrane region" description="Helical" evidence="6">
    <location>
        <begin position="326"/>
        <end position="347"/>
    </location>
</feature>
<dbReference type="SUPFAM" id="SSF103473">
    <property type="entry name" value="MFS general substrate transporter"/>
    <property type="match status" value="1"/>
</dbReference>
<keyword evidence="3 6" id="KW-0812">Transmembrane</keyword>
<dbReference type="CDD" id="cd17324">
    <property type="entry name" value="MFS_NepI_like"/>
    <property type="match status" value="1"/>
</dbReference>
<comment type="subcellular location">
    <subcellularLocation>
        <location evidence="1">Cell membrane</location>
        <topology evidence="1">Multi-pass membrane protein</topology>
    </subcellularLocation>
</comment>
<keyword evidence="5 6" id="KW-0472">Membrane</keyword>
<evidence type="ECO:0000256" key="4">
    <source>
        <dbReference type="ARBA" id="ARBA00022989"/>
    </source>
</evidence>
<feature type="transmembrane region" description="Helical" evidence="6">
    <location>
        <begin position="353"/>
        <end position="374"/>
    </location>
</feature>
<dbReference type="InterPro" id="IPR036259">
    <property type="entry name" value="MFS_trans_sf"/>
</dbReference>
<evidence type="ECO:0000256" key="6">
    <source>
        <dbReference type="SAM" id="Phobius"/>
    </source>
</evidence>
<dbReference type="PANTHER" id="PTHR43124:SF6">
    <property type="entry name" value="TRANSPORTER ARAJ-RELATED"/>
    <property type="match status" value="1"/>
</dbReference>
<dbReference type="InterPro" id="IPR011701">
    <property type="entry name" value="MFS"/>
</dbReference>
<dbReference type="RefSeq" id="WP_101823963.1">
    <property type="nucleotide sequence ID" value="NZ_PJZH01000006.1"/>
</dbReference>
<feature type="transmembrane region" description="Helical" evidence="6">
    <location>
        <begin position="101"/>
        <end position="119"/>
    </location>
</feature>